<keyword evidence="2" id="KW-0472">Membrane</keyword>
<comment type="caution">
    <text evidence="3">The sequence shown here is derived from an EMBL/GenBank/DDBJ whole genome shotgun (WGS) entry which is preliminary data.</text>
</comment>
<dbReference type="EMBL" id="PXOA01000836">
    <property type="protein sequence ID" value="RFU72529.1"/>
    <property type="molecule type" value="Genomic_DNA"/>
</dbReference>
<proteinExistence type="inferred from homology"/>
<keyword evidence="3" id="KW-0830">Ubiquinone</keyword>
<reference evidence="3 4" key="1">
    <citation type="journal article" date="2018" name="PLoS Pathog.">
        <title>Evolution of structural diversity of trichothecenes, a family of toxins produced by plant pathogenic and entomopathogenic fungi.</title>
        <authorList>
            <person name="Proctor R.H."/>
            <person name="McCormick S.P."/>
            <person name="Kim H.S."/>
            <person name="Cardoza R.E."/>
            <person name="Stanley A.M."/>
            <person name="Lindo L."/>
            <person name="Kelly A."/>
            <person name="Brown D.W."/>
            <person name="Lee T."/>
            <person name="Vaughan M.M."/>
            <person name="Alexander N.J."/>
            <person name="Busman M."/>
            <person name="Gutierrez S."/>
        </authorList>
    </citation>
    <scope>NUCLEOTIDE SEQUENCE [LARGE SCALE GENOMIC DNA]</scope>
    <source>
        <strain evidence="3 4">IBT 40837</strain>
    </source>
</reference>
<dbReference type="GO" id="GO:0006979">
    <property type="term" value="P:response to oxidative stress"/>
    <property type="evidence" value="ECO:0007669"/>
    <property type="project" value="TreeGrafter"/>
</dbReference>
<evidence type="ECO:0000313" key="4">
    <source>
        <dbReference type="Proteomes" id="UP000266272"/>
    </source>
</evidence>
<dbReference type="GO" id="GO:0005743">
    <property type="term" value="C:mitochondrial inner membrane"/>
    <property type="evidence" value="ECO:0007669"/>
    <property type="project" value="UniProtKB-SubCell"/>
</dbReference>
<gene>
    <name evidence="3" type="ORF">TARUN_9739</name>
</gene>
<comment type="function">
    <text evidence="2">Accessory subunit of the mitochondrial membrane respiratory chain NADH dehydrogenase (Complex I), that is believed not to be involved in catalysis. Complex I functions in the transfer of electrons from NADH to the respiratory chain. The immediate electron acceptor for the enzyme is believed to be ubiquinone.</text>
</comment>
<keyword evidence="2" id="KW-0813">Transport</keyword>
<dbReference type="InterPro" id="IPR007763">
    <property type="entry name" value="NDUFA12"/>
</dbReference>
<keyword evidence="4" id="KW-1185">Reference proteome</keyword>
<dbReference type="OrthoDB" id="274641at2759"/>
<dbReference type="PANTHER" id="PTHR12910">
    <property type="entry name" value="NADH-UBIQUINONE OXIDOREDUCTASE SUBUNIT B17.2"/>
    <property type="match status" value="1"/>
</dbReference>
<dbReference type="STRING" id="490622.A0A395N940"/>
<evidence type="ECO:0000313" key="3">
    <source>
        <dbReference type="EMBL" id="RFU72529.1"/>
    </source>
</evidence>
<protein>
    <recommendedName>
        <fullName evidence="2">NADH dehydrogenase [ubiquinone] 1 alpha subcomplex subunit</fullName>
    </recommendedName>
</protein>
<accession>A0A395N940</accession>
<comment type="similarity">
    <text evidence="1 2">Belongs to the complex I NDUFA12 subunit family.</text>
</comment>
<dbReference type="Pfam" id="PF05071">
    <property type="entry name" value="NDUFA12"/>
    <property type="match status" value="1"/>
</dbReference>
<keyword evidence="2" id="KW-0679">Respiratory chain</keyword>
<dbReference type="GO" id="GO:0045271">
    <property type="term" value="C:respiratory chain complex I"/>
    <property type="evidence" value="ECO:0007669"/>
    <property type="project" value="InterPro"/>
</dbReference>
<dbReference type="PANTHER" id="PTHR12910:SF2">
    <property type="entry name" value="NADH DEHYDROGENASE [UBIQUINONE] 1 ALPHA SUBCOMPLEX SUBUNIT 12"/>
    <property type="match status" value="1"/>
</dbReference>
<dbReference type="AlphaFoldDB" id="A0A395N940"/>
<name>A0A395N940_TRIAR</name>
<evidence type="ECO:0000256" key="1">
    <source>
        <dbReference type="ARBA" id="ARBA00007355"/>
    </source>
</evidence>
<keyword evidence="2" id="KW-0249">Electron transport</keyword>
<comment type="subcellular location">
    <subcellularLocation>
        <location evidence="2">Mitochondrion inner membrane</location>
        <topology evidence="2">Peripheral membrane protein</topology>
        <orientation evidence="2">Matrix side</orientation>
    </subcellularLocation>
</comment>
<organism evidence="3 4">
    <name type="scientific">Trichoderma arundinaceum</name>
    <dbReference type="NCBI Taxonomy" id="490622"/>
    <lineage>
        <taxon>Eukaryota</taxon>
        <taxon>Fungi</taxon>
        <taxon>Dikarya</taxon>
        <taxon>Ascomycota</taxon>
        <taxon>Pezizomycotina</taxon>
        <taxon>Sordariomycetes</taxon>
        <taxon>Hypocreomycetidae</taxon>
        <taxon>Hypocreales</taxon>
        <taxon>Hypocreaceae</taxon>
        <taxon>Trichoderma</taxon>
    </lineage>
</organism>
<keyword evidence="2" id="KW-0496">Mitochondrion</keyword>
<keyword evidence="2" id="KW-0999">Mitochondrion inner membrane</keyword>
<sequence>MSTITRTLGNLRKVGIKDYFRQMLYIGDTKYGRLVGTDRAGNKYYENLEELPLRTRWVDYAKHDYDAAHIEPGWHAWISYVVDKPPTEDKLIATGTRHFEPALPKPNFTMTRGAFKTYNTGPVFAKAVEANSRGHRTKPKINAWEPVVKDRV</sequence>
<dbReference type="Proteomes" id="UP000266272">
    <property type="component" value="Unassembled WGS sequence"/>
</dbReference>
<evidence type="ECO:0000256" key="2">
    <source>
        <dbReference type="RuleBase" id="RU363103"/>
    </source>
</evidence>